<dbReference type="PROSITE" id="PS50914">
    <property type="entry name" value="BON"/>
    <property type="match status" value="1"/>
</dbReference>
<keyword evidence="4" id="KW-0574">Periplasm</keyword>
<feature type="chain" id="PRO_5020181976" description="Osmotically-inducible protein Y" evidence="6">
    <location>
        <begin position="31"/>
        <end position="127"/>
    </location>
</feature>
<dbReference type="Gene3D" id="3.30.1340.30">
    <property type="match status" value="1"/>
</dbReference>
<keyword evidence="9" id="KW-1185">Reference proteome</keyword>
<comment type="subcellular location">
    <subcellularLocation>
        <location evidence="1">Periplasm</location>
    </subcellularLocation>
</comment>
<dbReference type="Pfam" id="PF04972">
    <property type="entry name" value="BON"/>
    <property type="match status" value="1"/>
</dbReference>
<feature type="signal peptide" evidence="6">
    <location>
        <begin position="1"/>
        <end position="30"/>
    </location>
</feature>
<evidence type="ECO:0000313" key="9">
    <source>
        <dbReference type="Proteomes" id="UP000306317"/>
    </source>
</evidence>
<evidence type="ECO:0000259" key="7">
    <source>
        <dbReference type="PROSITE" id="PS50914"/>
    </source>
</evidence>
<proteinExistence type="predicted"/>
<evidence type="ECO:0000256" key="6">
    <source>
        <dbReference type="SAM" id="SignalP"/>
    </source>
</evidence>
<dbReference type="InterPro" id="IPR051686">
    <property type="entry name" value="Lipoprotein_DolP"/>
</dbReference>
<gene>
    <name evidence="8" type="ORF">B1991_01385</name>
</gene>
<dbReference type="EMBL" id="MWIO01000004">
    <property type="protein sequence ID" value="THD09877.1"/>
    <property type="molecule type" value="Genomic_DNA"/>
</dbReference>
<evidence type="ECO:0000256" key="2">
    <source>
        <dbReference type="ARBA" id="ARBA00022729"/>
    </source>
</evidence>
<dbReference type="InterPro" id="IPR007055">
    <property type="entry name" value="BON_dom"/>
</dbReference>
<feature type="domain" description="BON" evidence="7">
    <location>
        <begin position="51"/>
        <end position="120"/>
    </location>
</feature>
<evidence type="ECO:0000313" key="8">
    <source>
        <dbReference type="EMBL" id="THD09877.1"/>
    </source>
</evidence>
<keyword evidence="3" id="KW-0677">Repeat</keyword>
<evidence type="ECO:0000256" key="5">
    <source>
        <dbReference type="ARBA" id="ARBA00070588"/>
    </source>
</evidence>
<dbReference type="PANTHER" id="PTHR34606:SF15">
    <property type="entry name" value="BON DOMAIN-CONTAINING PROTEIN"/>
    <property type="match status" value="1"/>
</dbReference>
<evidence type="ECO:0000256" key="4">
    <source>
        <dbReference type="ARBA" id="ARBA00022764"/>
    </source>
</evidence>
<comment type="caution">
    <text evidence="8">The sequence shown here is derived from an EMBL/GenBank/DDBJ whole genome shotgun (WGS) entry which is preliminary data.</text>
</comment>
<evidence type="ECO:0000256" key="3">
    <source>
        <dbReference type="ARBA" id="ARBA00022737"/>
    </source>
</evidence>
<protein>
    <recommendedName>
        <fullName evidence="5">Osmotically-inducible protein Y</fullName>
    </recommendedName>
</protein>
<accession>A0A4S3KLW8</accession>
<reference evidence="8 9" key="1">
    <citation type="submission" date="2017-02" db="EMBL/GenBank/DDBJ databases">
        <title>Whole genome sequencing of Rhodanobacter lindaniclasticus DSM 17932.</title>
        <authorList>
            <person name="Kumar S."/>
            <person name="Patil P."/>
            <person name="Patil P.B."/>
        </authorList>
    </citation>
    <scope>NUCLEOTIDE SEQUENCE [LARGE SCALE GENOMIC DNA]</scope>
    <source>
        <strain evidence="8 9">DSM 17932</strain>
    </source>
</reference>
<dbReference type="Proteomes" id="UP000306317">
    <property type="component" value="Unassembled WGS sequence"/>
</dbReference>
<dbReference type="SMART" id="SM00749">
    <property type="entry name" value="BON"/>
    <property type="match status" value="1"/>
</dbReference>
<dbReference type="PANTHER" id="PTHR34606">
    <property type="entry name" value="BON DOMAIN-CONTAINING PROTEIN"/>
    <property type="match status" value="1"/>
</dbReference>
<dbReference type="GO" id="GO:0042597">
    <property type="term" value="C:periplasmic space"/>
    <property type="evidence" value="ECO:0007669"/>
    <property type="project" value="UniProtKB-SubCell"/>
</dbReference>
<dbReference type="AlphaFoldDB" id="A0A4S3KLW8"/>
<organism evidence="8 9">
    <name type="scientific">Rhodanobacter lindaniclasticus</name>
    <dbReference type="NCBI Taxonomy" id="75310"/>
    <lineage>
        <taxon>Bacteria</taxon>
        <taxon>Pseudomonadati</taxon>
        <taxon>Pseudomonadota</taxon>
        <taxon>Gammaproteobacteria</taxon>
        <taxon>Lysobacterales</taxon>
        <taxon>Rhodanobacteraceae</taxon>
        <taxon>Rhodanobacter</taxon>
    </lineage>
</organism>
<dbReference type="InterPro" id="IPR014004">
    <property type="entry name" value="Transpt-assoc_nodulatn_dom_bac"/>
</dbReference>
<name>A0A4S3KLW8_9GAMM</name>
<dbReference type="FunFam" id="3.30.1340.30:FF:000001">
    <property type="entry name" value="Molecular chaperone OsmY"/>
    <property type="match status" value="1"/>
</dbReference>
<evidence type="ECO:0000256" key="1">
    <source>
        <dbReference type="ARBA" id="ARBA00004418"/>
    </source>
</evidence>
<dbReference type="RefSeq" id="WP_136256918.1">
    <property type="nucleotide sequence ID" value="NZ_MWIO01000004.1"/>
</dbReference>
<keyword evidence="2 6" id="KW-0732">Signal</keyword>
<dbReference type="OrthoDB" id="8910395at2"/>
<sequence length="127" mass="13278">MQNHSLIRRSMTAAALTLAFVAVPPSQAVASQSNEPAMQASDNQTVPDKAADAWITTKVKTELGTTKGVTATDINVTTNDGVVTLTGNVESSMEKNHAVRIARQIKGVKSVDASGLAVGPARHDDSH</sequence>